<keyword evidence="9" id="KW-1185">Reference proteome</keyword>
<feature type="transmembrane region" description="Helical" evidence="6">
    <location>
        <begin position="208"/>
        <end position="229"/>
    </location>
</feature>
<evidence type="ECO:0000256" key="1">
    <source>
        <dbReference type="ARBA" id="ARBA00004141"/>
    </source>
</evidence>
<evidence type="ECO:0000313" key="8">
    <source>
        <dbReference type="EMBL" id="MBU8865877.1"/>
    </source>
</evidence>
<feature type="transmembrane region" description="Helical" evidence="6">
    <location>
        <begin position="308"/>
        <end position="329"/>
    </location>
</feature>
<feature type="transmembrane region" description="Helical" evidence="6">
    <location>
        <begin position="54"/>
        <end position="72"/>
    </location>
</feature>
<feature type="transmembrane region" description="Helical" evidence="6">
    <location>
        <begin position="149"/>
        <end position="170"/>
    </location>
</feature>
<evidence type="ECO:0000256" key="4">
    <source>
        <dbReference type="ARBA" id="ARBA00023136"/>
    </source>
</evidence>
<accession>A0ABS6I3E2</accession>
<name>A0ABS6I3E2_9MICC</name>
<feature type="transmembrane region" description="Helical" evidence="6">
    <location>
        <begin position="429"/>
        <end position="447"/>
    </location>
</feature>
<evidence type="ECO:0000256" key="6">
    <source>
        <dbReference type="SAM" id="Phobius"/>
    </source>
</evidence>
<comment type="caution">
    <text evidence="8">The sequence shown here is derived from an EMBL/GenBank/DDBJ whole genome shotgun (WGS) entry which is preliminary data.</text>
</comment>
<dbReference type="InterPro" id="IPR011701">
    <property type="entry name" value="MFS"/>
</dbReference>
<evidence type="ECO:0000259" key="7">
    <source>
        <dbReference type="PROSITE" id="PS50850"/>
    </source>
</evidence>
<organism evidence="8 9">
    <name type="scientific">Paenarthrobacter aromaticivorans</name>
    <dbReference type="NCBI Taxonomy" id="2849150"/>
    <lineage>
        <taxon>Bacteria</taxon>
        <taxon>Bacillati</taxon>
        <taxon>Actinomycetota</taxon>
        <taxon>Actinomycetes</taxon>
        <taxon>Micrococcales</taxon>
        <taxon>Micrococcaceae</taxon>
        <taxon>Paenarthrobacter</taxon>
    </lineage>
</organism>
<gene>
    <name evidence="8" type="ORF">KSW38_06185</name>
</gene>
<dbReference type="CDD" id="cd17365">
    <property type="entry name" value="MFS_PcaK_like"/>
    <property type="match status" value="1"/>
</dbReference>
<feature type="transmembrane region" description="Helical" evidence="6">
    <location>
        <begin position="182"/>
        <end position="202"/>
    </location>
</feature>
<dbReference type="InterPro" id="IPR020846">
    <property type="entry name" value="MFS_dom"/>
</dbReference>
<feature type="transmembrane region" description="Helical" evidence="6">
    <location>
        <begin position="92"/>
        <end position="112"/>
    </location>
</feature>
<feature type="transmembrane region" description="Helical" evidence="6">
    <location>
        <begin position="336"/>
        <end position="354"/>
    </location>
</feature>
<feature type="transmembrane region" description="Helical" evidence="6">
    <location>
        <begin position="360"/>
        <end position="385"/>
    </location>
</feature>
<feature type="compositionally biased region" description="Gly residues" evidence="5">
    <location>
        <begin position="22"/>
        <end position="34"/>
    </location>
</feature>
<feature type="transmembrane region" description="Helical" evidence="6">
    <location>
        <begin position="397"/>
        <end position="423"/>
    </location>
</feature>
<evidence type="ECO:0000256" key="5">
    <source>
        <dbReference type="SAM" id="MobiDB-lite"/>
    </source>
</evidence>
<dbReference type="PROSITE" id="PS00217">
    <property type="entry name" value="SUGAR_TRANSPORT_2"/>
    <property type="match status" value="1"/>
</dbReference>
<feature type="domain" description="Major facilitator superfamily (MFS) profile" evidence="7">
    <location>
        <begin position="56"/>
        <end position="451"/>
    </location>
</feature>
<sequence length="461" mass="46016">MNHTPSAAAPQRHASTPAPAGAGAGAPSGGGFPSGGASPAGAGTGPAAFPKRSIMAVLVCWLLVVFDGYDLIVYGTVQGSLISDTGWGLTKATAGTIGSMAFVGMMIGAIFAGRMSDSWGRRRTILGCAVVFSVFTILCAFAPNAFIFGALRLLAGIGLGGLVPSANALVAELVPPKWRSTIATLMMSGVPIGGSIAALAGIPLIPAFGWPVMFLVGVLALVVVIPLGLRYLPETLPSEAGKAPDQAANRNQAAGKKPVGFGSLLRPPFLGLSVLYALATLATLFAWYGLGTWLPNLMQLAGYNLGSALTFALALNLGAVAGSVITAWAGTRFGPVPTAIAAAAVAAAGLLVLVTGPPVAVVYLMLVLAGVGTHGTQCLIIAAVASHYPAHLRGTALGWALGVGRIGAVAAPQIGGLLLVAGLGVNSNFLAFAGAAAVAAILLGFIITKNSTSKAVGESHV</sequence>
<proteinExistence type="predicted"/>
<dbReference type="InterPro" id="IPR005829">
    <property type="entry name" value="Sugar_transporter_CS"/>
</dbReference>
<dbReference type="PROSITE" id="PS00216">
    <property type="entry name" value="SUGAR_TRANSPORT_1"/>
    <property type="match status" value="1"/>
</dbReference>
<protein>
    <submittedName>
        <fullName evidence="8">Aromatic acid/H+ symport family MFS transporter</fullName>
    </submittedName>
</protein>
<evidence type="ECO:0000256" key="3">
    <source>
        <dbReference type="ARBA" id="ARBA00022989"/>
    </source>
</evidence>
<feature type="transmembrane region" description="Helical" evidence="6">
    <location>
        <begin position="269"/>
        <end position="288"/>
    </location>
</feature>
<dbReference type="PANTHER" id="PTHR23508:SF10">
    <property type="entry name" value="CARBOXYLIC ACID TRANSPORTER PROTEIN HOMOLOG"/>
    <property type="match status" value="1"/>
</dbReference>
<dbReference type="Pfam" id="PF07690">
    <property type="entry name" value="MFS_1"/>
    <property type="match status" value="1"/>
</dbReference>
<feature type="region of interest" description="Disordered" evidence="5">
    <location>
        <begin position="1"/>
        <end position="38"/>
    </location>
</feature>
<keyword evidence="4 6" id="KW-0472">Membrane</keyword>
<keyword evidence="3 6" id="KW-1133">Transmembrane helix</keyword>
<keyword evidence="2 6" id="KW-0812">Transmembrane</keyword>
<dbReference type="PROSITE" id="PS50850">
    <property type="entry name" value="MFS"/>
    <property type="match status" value="1"/>
</dbReference>
<dbReference type="RefSeq" id="WP_216923707.1">
    <property type="nucleotide sequence ID" value="NZ_JAHOPC010000002.1"/>
</dbReference>
<evidence type="ECO:0000256" key="2">
    <source>
        <dbReference type="ARBA" id="ARBA00022692"/>
    </source>
</evidence>
<feature type="transmembrane region" description="Helical" evidence="6">
    <location>
        <begin position="124"/>
        <end position="143"/>
    </location>
</feature>
<comment type="subcellular location">
    <subcellularLocation>
        <location evidence="1">Membrane</location>
        <topology evidence="1">Multi-pass membrane protein</topology>
    </subcellularLocation>
</comment>
<dbReference type="PANTHER" id="PTHR23508">
    <property type="entry name" value="CARBOXYLIC ACID TRANSPORTER PROTEIN HOMOLOG"/>
    <property type="match status" value="1"/>
</dbReference>
<reference evidence="8 9" key="1">
    <citation type="submission" date="2021-06" db="EMBL/GenBank/DDBJ databases">
        <authorList>
            <person name="Jeong J.W."/>
        </authorList>
    </citation>
    <scope>NUCLEOTIDE SEQUENCE [LARGE SCALE GENOMIC DNA]</scope>
    <source>
        <strain evidence="8 9">MMS21-TAE1-1</strain>
    </source>
</reference>
<dbReference type="EMBL" id="JAHOPC010000002">
    <property type="protein sequence ID" value="MBU8865877.1"/>
    <property type="molecule type" value="Genomic_DNA"/>
</dbReference>
<dbReference type="Proteomes" id="UP000824166">
    <property type="component" value="Unassembled WGS sequence"/>
</dbReference>
<evidence type="ECO:0000313" key="9">
    <source>
        <dbReference type="Proteomes" id="UP000824166"/>
    </source>
</evidence>